<dbReference type="GO" id="GO:0009100">
    <property type="term" value="P:glycoprotein metabolic process"/>
    <property type="evidence" value="ECO:0007669"/>
    <property type="project" value="UniProtKB-ARBA"/>
</dbReference>
<feature type="domain" description="LicD/FKTN/FKRP nucleotidyltransferase" evidence="1">
    <location>
        <begin position="30"/>
        <end position="138"/>
    </location>
</feature>
<gene>
    <name evidence="2" type="ORF">AXF14_01550</name>
</gene>
<dbReference type="InterPro" id="IPR052942">
    <property type="entry name" value="LPS_cholinephosphotransferase"/>
</dbReference>
<evidence type="ECO:0000313" key="2">
    <source>
        <dbReference type="EMBL" id="AMD88356.1"/>
    </source>
</evidence>
<dbReference type="KEGG" id="ard:AXF14_01550"/>
<sequence>MPSSDAVDPRLLTQIQTATTRVLAELDRVCHELGVVYAVYGGTAIGAVRHQGFIPWDDDIDVCMERKDYERFLAQAPALIGEDFVIDSQESNARYPKTFAIMGLEGTEFVPAAAAERSYPIPIGVDVFPLDVMPEEPRAYRRQARRSWLWGRLLFLHGSATPDTGLGTPLRQVADAVFRVTHWGLHAARITPRTIYRRWEQAARASEGTDSPWLGDFSTQDPRRWSMRRDELLPVRRVPFGSIMVDIAHDYDAVLTRGYGDYMTLPPEDERVNHSPVRISFGRHAPQVD</sequence>
<dbReference type="OrthoDB" id="3780655at2"/>
<dbReference type="STRING" id="111015.AXF14_01550"/>
<dbReference type="InterPro" id="IPR007074">
    <property type="entry name" value="LicD/FKTN/FKRP_NTP_transf"/>
</dbReference>
<dbReference type="Pfam" id="PF04991">
    <property type="entry name" value="LicD"/>
    <property type="match status" value="1"/>
</dbReference>
<dbReference type="AlphaFoldDB" id="A0A109W399"/>
<protein>
    <submittedName>
        <fullName evidence="2">LicD family protein</fullName>
    </submittedName>
</protein>
<keyword evidence="3" id="KW-1185">Reference proteome</keyword>
<name>A0A109W399_ACTRD</name>
<dbReference type="EMBL" id="CP014228">
    <property type="protein sequence ID" value="AMD88356.1"/>
    <property type="molecule type" value="Genomic_DNA"/>
</dbReference>
<evidence type="ECO:0000259" key="1">
    <source>
        <dbReference type="Pfam" id="PF04991"/>
    </source>
</evidence>
<evidence type="ECO:0000313" key="3">
    <source>
        <dbReference type="Proteomes" id="UP000065220"/>
    </source>
</evidence>
<proteinExistence type="predicted"/>
<reference evidence="3" key="1">
    <citation type="submission" date="2016-02" db="EMBL/GenBank/DDBJ databases">
        <authorList>
            <person name="Holder M.E."/>
            <person name="Ajami N.J."/>
            <person name="Petrosino J.F."/>
        </authorList>
    </citation>
    <scope>NUCLEOTIDE SEQUENCE [LARGE SCALE GENOMIC DNA]</scope>
    <source>
        <strain evidence="3">CCUG 36733</strain>
    </source>
</reference>
<dbReference type="PANTHER" id="PTHR43404">
    <property type="entry name" value="LIPOPOLYSACCHARIDE CHOLINEPHOSPHOTRANSFERASE LICD"/>
    <property type="match status" value="1"/>
</dbReference>
<dbReference type="Proteomes" id="UP000065220">
    <property type="component" value="Chromosome"/>
</dbReference>
<organism evidence="2 3">
    <name type="scientific">Actinomyces radicidentis</name>
    <dbReference type="NCBI Taxonomy" id="111015"/>
    <lineage>
        <taxon>Bacteria</taxon>
        <taxon>Bacillati</taxon>
        <taxon>Actinomycetota</taxon>
        <taxon>Actinomycetes</taxon>
        <taxon>Actinomycetales</taxon>
        <taxon>Actinomycetaceae</taxon>
        <taxon>Actinomyces</taxon>
    </lineage>
</organism>
<dbReference type="PANTHER" id="PTHR43404:SF2">
    <property type="entry name" value="LIPOPOLYSACCHARIDE CHOLINEPHOSPHOTRANSFERASE LICD"/>
    <property type="match status" value="1"/>
</dbReference>
<accession>A0A109W399</accession>
<dbReference type="RefSeq" id="WP_067943886.1">
    <property type="nucleotide sequence ID" value="NZ_CAUHMM010000023.1"/>
</dbReference>